<reference evidence="1" key="1">
    <citation type="submission" date="2014-11" db="EMBL/GenBank/DDBJ databases">
        <authorList>
            <person name="Amaro Gonzalez C."/>
        </authorList>
    </citation>
    <scope>NUCLEOTIDE SEQUENCE</scope>
</reference>
<protein>
    <submittedName>
        <fullName evidence="1">Uncharacterized protein</fullName>
    </submittedName>
</protein>
<proteinExistence type="predicted"/>
<dbReference type="EMBL" id="GBXM01047335">
    <property type="protein sequence ID" value="JAH61242.1"/>
    <property type="molecule type" value="Transcribed_RNA"/>
</dbReference>
<accession>A0A0E9U699</accession>
<name>A0A0E9U699_ANGAN</name>
<dbReference type="AlphaFoldDB" id="A0A0E9U699"/>
<sequence length="54" mass="5840">MGKLLKIYEWGTLCPLSHGGADGLTDDDTQSETQEEELTSILRAVARLFGMGAL</sequence>
<organism evidence="1">
    <name type="scientific">Anguilla anguilla</name>
    <name type="common">European freshwater eel</name>
    <name type="synonym">Muraena anguilla</name>
    <dbReference type="NCBI Taxonomy" id="7936"/>
    <lineage>
        <taxon>Eukaryota</taxon>
        <taxon>Metazoa</taxon>
        <taxon>Chordata</taxon>
        <taxon>Craniata</taxon>
        <taxon>Vertebrata</taxon>
        <taxon>Euteleostomi</taxon>
        <taxon>Actinopterygii</taxon>
        <taxon>Neopterygii</taxon>
        <taxon>Teleostei</taxon>
        <taxon>Anguilliformes</taxon>
        <taxon>Anguillidae</taxon>
        <taxon>Anguilla</taxon>
    </lineage>
</organism>
<evidence type="ECO:0000313" key="1">
    <source>
        <dbReference type="EMBL" id="JAH61242.1"/>
    </source>
</evidence>
<reference evidence="1" key="2">
    <citation type="journal article" date="2015" name="Fish Shellfish Immunol.">
        <title>Early steps in the European eel (Anguilla anguilla)-Vibrio vulnificus interaction in the gills: Role of the RtxA13 toxin.</title>
        <authorList>
            <person name="Callol A."/>
            <person name="Pajuelo D."/>
            <person name="Ebbesson L."/>
            <person name="Teles M."/>
            <person name="MacKenzie S."/>
            <person name="Amaro C."/>
        </authorList>
    </citation>
    <scope>NUCLEOTIDE SEQUENCE</scope>
</reference>